<accession>A0ABQ1GF78</accession>
<keyword evidence="1" id="KW-0812">Transmembrane</keyword>
<evidence type="ECO:0000313" key="3">
    <source>
        <dbReference type="Proteomes" id="UP000609323"/>
    </source>
</evidence>
<keyword evidence="1" id="KW-1133">Transmembrane helix</keyword>
<evidence type="ECO:0000256" key="1">
    <source>
        <dbReference type="SAM" id="Phobius"/>
    </source>
</evidence>
<feature type="transmembrane region" description="Helical" evidence="1">
    <location>
        <begin position="6"/>
        <end position="27"/>
    </location>
</feature>
<evidence type="ECO:0000313" key="2">
    <source>
        <dbReference type="EMBL" id="GGA42638.1"/>
    </source>
</evidence>
<keyword evidence="1" id="KW-0472">Membrane</keyword>
<dbReference type="RefSeq" id="WP_094094514.1">
    <property type="nucleotide sequence ID" value="NZ_BMHF01000010.1"/>
</dbReference>
<name>A0ABQ1GF78_9BACL</name>
<feature type="transmembrane region" description="Helical" evidence="1">
    <location>
        <begin position="57"/>
        <end position="77"/>
    </location>
</feature>
<dbReference type="Proteomes" id="UP000609323">
    <property type="component" value="Unassembled WGS sequence"/>
</dbReference>
<comment type="caution">
    <text evidence="2">The sequence shown here is derived from an EMBL/GenBank/DDBJ whole genome shotgun (WGS) entry which is preliminary data.</text>
</comment>
<dbReference type="EMBL" id="BMHF01000010">
    <property type="protein sequence ID" value="GGA42638.1"/>
    <property type="molecule type" value="Genomic_DNA"/>
</dbReference>
<dbReference type="InterPro" id="IPR035167">
    <property type="entry name" value="DUF5316"/>
</dbReference>
<keyword evidence="3" id="KW-1185">Reference proteome</keyword>
<reference evidence="3" key="1">
    <citation type="journal article" date="2019" name="Int. J. Syst. Evol. Microbiol.">
        <title>The Global Catalogue of Microorganisms (GCM) 10K type strain sequencing project: providing services to taxonomists for standard genome sequencing and annotation.</title>
        <authorList>
            <consortium name="The Broad Institute Genomics Platform"/>
            <consortium name="The Broad Institute Genome Sequencing Center for Infectious Disease"/>
            <person name="Wu L."/>
            <person name="Ma J."/>
        </authorList>
    </citation>
    <scope>NUCLEOTIDE SEQUENCE [LARGE SCALE GENOMIC DNA]</scope>
    <source>
        <strain evidence="3">CGMCC 1.15044</strain>
    </source>
</reference>
<dbReference type="Pfam" id="PF17247">
    <property type="entry name" value="DUF5316"/>
    <property type="match status" value="1"/>
</dbReference>
<protein>
    <submittedName>
        <fullName evidence="2">Uncharacterized protein</fullName>
    </submittedName>
</protein>
<gene>
    <name evidence="2" type="ORF">GCM10010917_29950</name>
</gene>
<sequence length="78" mass="8614">MSDLIRWLSYLGYALLASAILLSGSAVGGDRMRANQAYESMNDQAGKERRSRLKWSGWLFLAGVLALAAAFILHRVVE</sequence>
<proteinExistence type="predicted"/>
<organism evidence="2 3">
    <name type="scientific">Paenibacillus physcomitrellae</name>
    <dbReference type="NCBI Taxonomy" id="1619311"/>
    <lineage>
        <taxon>Bacteria</taxon>
        <taxon>Bacillati</taxon>
        <taxon>Bacillota</taxon>
        <taxon>Bacilli</taxon>
        <taxon>Bacillales</taxon>
        <taxon>Paenibacillaceae</taxon>
        <taxon>Paenibacillus</taxon>
    </lineage>
</organism>